<evidence type="ECO:0000313" key="3">
    <source>
        <dbReference type="Proteomes" id="UP000094893"/>
    </source>
</evidence>
<evidence type="ECO:0000313" key="2">
    <source>
        <dbReference type="EMBL" id="OCX76839.1"/>
    </source>
</evidence>
<comment type="caution">
    <text evidence="2">The sequence shown here is derived from an EMBL/GenBank/DDBJ whole genome shotgun (WGS) entry which is preliminary data.</text>
</comment>
<gene>
    <name evidence="1" type="ORF">A6M23_15935</name>
    <name evidence="2" type="ORF">A6P07_01520</name>
</gene>
<organism evidence="2 3">
    <name type="scientific">Acidithiobacillus thiooxidans</name>
    <name type="common">Thiobacillus thiooxidans</name>
    <dbReference type="NCBI Taxonomy" id="930"/>
    <lineage>
        <taxon>Bacteria</taxon>
        <taxon>Pseudomonadati</taxon>
        <taxon>Pseudomonadota</taxon>
        <taxon>Acidithiobacillia</taxon>
        <taxon>Acidithiobacillales</taxon>
        <taxon>Acidithiobacillaceae</taxon>
        <taxon>Acidithiobacillus</taxon>
    </lineage>
</organism>
<dbReference type="EMBL" id="LWSA01000017">
    <property type="protein sequence ID" value="OCX76839.1"/>
    <property type="molecule type" value="Genomic_DNA"/>
</dbReference>
<keyword evidence="4" id="KW-1185">Reference proteome</keyword>
<protein>
    <submittedName>
        <fullName evidence="2">Uncharacterized protein</fullName>
    </submittedName>
</protein>
<evidence type="ECO:0000313" key="1">
    <source>
        <dbReference type="EMBL" id="OCX69180.1"/>
    </source>
</evidence>
<dbReference type="AlphaFoldDB" id="A0A1C2J147"/>
<sequence>MDSKALNTRCVELFQNPNVRLRMWNARMFWHVGDQMNVAPAALTDPKVDTCELEVMLSAAALTNSECAAELDKKEPGRVAFIQRQVREGMRPLLRPANNA</sequence>
<dbReference type="Proteomes" id="UP000095008">
    <property type="component" value="Unassembled WGS sequence"/>
</dbReference>
<dbReference type="RefSeq" id="WP_024892967.1">
    <property type="nucleotide sequence ID" value="NZ_JABBDU010000056.1"/>
</dbReference>
<dbReference type="Proteomes" id="UP000094893">
    <property type="component" value="Unassembled WGS sequence"/>
</dbReference>
<accession>A0A1C2J147</accession>
<dbReference type="EMBL" id="LWRY01000231">
    <property type="protein sequence ID" value="OCX69180.1"/>
    <property type="molecule type" value="Genomic_DNA"/>
</dbReference>
<proteinExistence type="predicted"/>
<dbReference type="OrthoDB" id="5296090at2"/>
<name>A0A1C2J147_ACITH</name>
<evidence type="ECO:0000313" key="4">
    <source>
        <dbReference type="Proteomes" id="UP000095008"/>
    </source>
</evidence>
<dbReference type="eggNOG" id="ENOG50343WX">
    <property type="taxonomic scope" value="Bacteria"/>
</dbReference>
<reference evidence="2 3" key="1">
    <citation type="journal article" date="2016" name="Int. J. Mol. Sci.">
        <title>Comparative genomics of the extreme acidophile Acidithiobacillus thiooxidans reveals intraspecific divergence and niche adaptation.</title>
        <authorList>
            <person name="Zhang X."/>
            <person name="Feng X."/>
            <person name="Tao J."/>
            <person name="Ma L."/>
            <person name="Xiao Y."/>
            <person name="Liang Y."/>
            <person name="Liu X."/>
            <person name="Yin H."/>
        </authorList>
    </citation>
    <scope>NUCLEOTIDE SEQUENCE [LARGE SCALE GENOMIC DNA]</scope>
    <source>
        <strain evidence="2 3">A02</strain>
        <strain evidence="1">DXS-W</strain>
    </source>
</reference>